<dbReference type="AlphaFoldDB" id="A0A0D0BBZ9"/>
<name>A0A0D0BBZ9_9AGAR</name>
<keyword evidence="2" id="KW-1185">Reference proteome</keyword>
<gene>
    <name evidence="1" type="ORF">GYMLUDRAFT_43312</name>
</gene>
<dbReference type="HOGENOM" id="CLU_2996685_0_0_1"/>
<feature type="non-terminal residue" evidence="1">
    <location>
        <position position="1"/>
    </location>
</feature>
<sequence>MAGAHSFSSASVHSIQRSQFNSVANDMNNTTYNCPPSIVIDNGSSVVFNINYGPGHT</sequence>
<dbReference type="Proteomes" id="UP000053593">
    <property type="component" value="Unassembled WGS sequence"/>
</dbReference>
<protein>
    <submittedName>
        <fullName evidence="1">Uncharacterized protein</fullName>
    </submittedName>
</protein>
<evidence type="ECO:0000313" key="1">
    <source>
        <dbReference type="EMBL" id="KIK61250.1"/>
    </source>
</evidence>
<dbReference type="EMBL" id="KN834772">
    <property type="protein sequence ID" value="KIK61250.1"/>
    <property type="molecule type" value="Genomic_DNA"/>
</dbReference>
<reference evidence="1 2" key="1">
    <citation type="submission" date="2014-04" db="EMBL/GenBank/DDBJ databases">
        <title>Evolutionary Origins and Diversification of the Mycorrhizal Mutualists.</title>
        <authorList>
            <consortium name="DOE Joint Genome Institute"/>
            <consortium name="Mycorrhizal Genomics Consortium"/>
            <person name="Kohler A."/>
            <person name="Kuo A."/>
            <person name="Nagy L.G."/>
            <person name="Floudas D."/>
            <person name="Copeland A."/>
            <person name="Barry K.W."/>
            <person name="Cichocki N."/>
            <person name="Veneault-Fourrey C."/>
            <person name="LaButti K."/>
            <person name="Lindquist E.A."/>
            <person name="Lipzen A."/>
            <person name="Lundell T."/>
            <person name="Morin E."/>
            <person name="Murat C."/>
            <person name="Riley R."/>
            <person name="Ohm R."/>
            <person name="Sun H."/>
            <person name="Tunlid A."/>
            <person name="Henrissat B."/>
            <person name="Grigoriev I.V."/>
            <person name="Hibbett D.S."/>
            <person name="Martin F."/>
        </authorList>
    </citation>
    <scope>NUCLEOTIDE SEQUENCE [LARGE SCALE GENOMIC DNA]</scope>
    <source>
        <strain evidence="1 2">FD-317 M1</strain>
    </source>
</reference>
<accession>A0A0D0BBZ9</accession>
<organism evidence="1 2">
    <name type="scientific">Collybiopsis luxurians FD-317 M1</name>
    <dbReference type="NCBI Taxonomy" id="944289"/>
    <lineage>
        <taxon>Eukaryota</taxon>
        <taxon>Fungi</taxon>
        <taxon>Dikarya</taxon>
        <taxon>Basidiomycota</taxon>
        <taxon>Agaricomycotina</taxon>
        <taxon>Agaricomycetes</taxon>
        <taxon>Agaricomycetidae</taxon>
        <taxon>Agaricales</taxon>
        <taxon>Marasmiineae</taxon>
        <taxon>Omphalotaceae</taxon>
        <taxon>Collybiopsis</taxon>
        <taxon>Collybiopsis luxurians</taxon>
    </lineage>
</organism>
<proteinExistence type="predicted"/>
<evidence type="ECO:0000313" key="2">
    <source>
        <dbReference type="Proteomes" id="UP000053593"/>
    </source>
</evidence>